<dbReference type="Pfam" id="PF19786">
    <property type="entry name" value="DUF6270"/>
    <property type="match status" value="1"/>
</dbReference>
<dbReference type="InterPro" id="IPR046237">
    <property type="entry name" value="DUF6270"/>
</dbReference>
<sequence length="293" mass="32983">MKIAIFGSCVSRDTAEFIPNASVLAYVARHSVTSLERPHGTMGVDISGLSSAFQKRMVTSDLRGNGIERITKEAEDLDLVLIDLVDERRGYWQFRDGTTMTNSLELESCGAVRDVRRQGARLVEFGTDEHFENWQTGFATLIDGLKTAKLWNRSILLDIEWAGAVDGAQHPRDDSFSRIGRRWRRLQRRSRDAARGLSRGRGIGDAWTSLRTVKPTEAEEFADRAAVANADYVRYRKSARTVSAATVSRRSSEVRIDREHKWGPQPFHFRASDYQSIVESVLGLYAEQGGERS</sequence>
<gene>
    <name evidence="1" type="ORF">GCM10009691_06980</name>
</gene>
<reference evidence="2" key="1">
    <citation type="journal article" date="2019" name="Int. J. Syst. Evol. Microbiol.">
        <title>The Global Catalogue of Microorganisms (GCM) 10K type strain sequencing project: providing services to taxonomists for standard genome sequencing and annotation.</title>
        <authorList>
            <consortium name="The Broad Institute Genomics Platform"/>
            <consortium name="The Broad Institute Genome Sequencing Center for Infectious Disease"/>
            <person name="Wu L."/>
            <person name="Ma J."/>
        </authorList>
    </citation>
    <scope>NUCLEOTIDE SEQUENCE [LARGE SCALE GENOMIC DNA]</scope>
    <source>
        <strain evidence="2">JCM 13319</strain>
    </source>
</reference>
<dbReference type="EMBL" id="BAAALY010000003">
    <property type="protein sequence ID" value="GAA1534054.1"/>
    <property type="molecule type" value="Genomic_DNA"/>
</dbReference>
<comment type="caution">
    <text evidence="1">The sequence shown here is derived from an EMBL/GenBank/DDBJ whole genome shotgun (WGS) entry which is preliminary data.</text>
</comment>
<evidence type="ECO:0000313" key="1">
    <source>
        <dbReference type="EMBL" id="GAA1534054.1"/>
    </source>
</evidence>
<accession>A0ABP4M0M0</accession>
<protein>
    <submittedName>
        <fullName evidence="1">DUF6270 domain-containing protein</fullName>
    </submittedName>
</protein>
<name>A0ABP4M0M0_9MICO</name>
<dbReference type="Proteomes" id="UP001501791">
    <property type="component" value="Unassembled WGS sequence"/>
</dbReference>
<dbReference type="RefSeq" id="WP_346035321.1">
    <property type="nucleotide sequence ID" value="NZ_BAAALY010000003.1"/>
</dbReference>
<organism evidence="1 2">
    <name type="scientific">Brevibacterium picturae</name>
    <dbReference type="NCBI Taxonomy" id="260553"/>
    <lineage>
        <taxon>Bacteria</taxon>
        <taxon>Bacillati</taxon>
        <taxon>Actinomycetota</taxon>
        <taxon>Actinomycetes</taxon>
        <taxon>Micrococcales</taxon>
        <taxon>Brevibacteriaceae</taxon>
        <taxon>Brevibacterium</taxon>
    </lineage>
</organism>
<proteinExistence type="predicted"/>
<evidence type="ECO:0000313" key="2">
    <source>
        <dbReference type="Proteomes" id="UP001501791"/>
    </source>
</evidence>
<keyword evidence="2" id="KW-1185">Reference proteome</keyword>